<protein>
    <submittedName>
        <fullName evidence="2">Uncharacterized protein</fullName>
    </submittedName>
</protein>
<keyword evidence="3" id="KW-1185">Reference proteome</keyword>
<reference evidence="2 3" key="1">
    <citation type="submission" date="2024-04" db="EMBL/GenBank/DDBJ databases">
        <authorList>
            <person name="Fracassetti M."/>
        </authorList>
    </citation>
    <scope>NUCLEOTIDE SEQUENCE [LARGE SCALE GENOMIC DNA]</scope>
</reference>
<evidence type="ECO:0000313" key="2">
    <source>
        <dbReference type="EMBL" id="CAL1352254.1"/>
    </source>
</evidence>
<evidence type="ECO:0000256" key="1">
    <source>
        <dbReference type="SAM" id="MobiDB-lite"/>
    </source>
</evidence>
<dbReference type="EMBL" id="OZ034813">
    <property type="protein sequence ID" value="CAL1352254.1"/>
    <property type="molecule type" value="Genomic_DNA"/>
</dbReference>
<dbReference type="Proteomes" id="UP001497516">
    <property type="component" value="Chromosome 1"/>
</dbReference>
<feature type="region of interest" description="Disordered" evidence="1">
    <location>
        <begin position="65"/>
        <end position="88"/>
    </location>
</feature>
<evidence type="ECO:0000313" key="3">
    <source>
        <dbReference type="Proteomes" id="UP001497516"/>
    </source>
</evidence>
<gene>
    <name evidence="2" type="ORF">LTRI10_LOCUS238</name>
</gene>
<organism evidence="2 3">
    <name type="scientific">Linum trigynum</name>
    <dbReference type="NCBI Taxonomy" id="586398"/>
    <lineage>
        <taxon>Eukaryota</taxon>
        <taxon>Viridiplantae</taxon>
        <taxon>Streptophyta</taxon>
        <taxon>Embryophyta</taxon>
        <taxon>Tracheophyta</taxon>
        <taxon>Spermatophyta</taxon>
        <taxon>Magnoliopsida</taxon>
        <taxon>eudicotyledons</taxon>
        <taxon>Gunneridae</taxon>
        <taxon>Pentapetalae</taxon>
        <taxon>rosids</taxon>
        <taxon>fabids</taxon>
        <taxon>Malpighiales</taxon>
        <taxon>Linaceae</taxon>
        <taxon>Linum</taxon>
    </lineage>
</organism>
<sequence length="88" mass="9681">MLIFFLHGVRMIQAALHIRRRLRLRQRGVRAKIPAALADDVPVAIPAALVDAVPGEIPVALADDAPPHCRRCPGRDPPRSSWTTMEVS</sequence>
<accession>A0AAV2C6R5</accession>
<name>A0AAV2C6R5_9ROSI</name>
<proteinExistence type="predicted"/>
<dbReference type="AlphaFoldDB" id="A0AAV2C6R5"/>